<evidence type="ECO:0000256" key="1">
    <source>
        <dbReference type="ARBA" id="ARBA00024339"/>
    </source>
</evidence>
<reference evidence="2 3" key="1">
    <citation type="submission" date="2022-01" db="EMBL/GenBank/DDBJ databases">
        <title>A chromosomal length assembly of Cordylochernes scorpioides.</title>
        <authorList>
            <person name="Zeh D."/>
            <person name="Zeh J."/>
        </authorList>
    </citation>
    <scope>NUCLEOTIDE SEQUENCE [LARGE SCALE GENOMIC DNA]</scope>
    <source>
        <strain evidence="2">IN4F17</strain>
        <tissue evidence="2">Whole Body</tissue>
    </source>
</reference>
<dbReference type="Pfam" id="PF03676">
    <property type="entry name" value="PHAF1"/>
    <property type="match status" value="1"/>
</dbReference>
<accession>A0ABY6K0L1</accession>
<dbReference type="PANTHER" id="PTHR13465:SF2">
    <property type="entry name" value="PHAGOSOME ASSEMBLY FACTOR 1"/>
    <property type="match status" value="1"/>
</dbReference>
<dbReference type="PANTHER" id="PTHR13465">
    <property type="entry name" value="UPF0183 PROTEIN"/>
    <property type="match status" value="1"/>
</dbReference>
<evidence type="ECO:0000313" key="3">
    <source>
        <dbReference type="Proteomes" id="UP001235939"/>
    </source>
</evidence>
<gene>
    <name evidence="2" type="ORF">LAZ67_1002026</name>
</gene>
<feature type="non-terminal residue" evidence="2">
    <location>
        <position position="309"/>
    </location>
</feature>
<organism evidence="2 3">
    <name type="scientific">Cordylochernes scorpioides</name>
    <dbReference type="NCBI Taxonomy" id="51811"/>
    <lineage>
        <taxon>Eukaryota</taxon>
        <taxon>Metazoa</taxon>
        <taxon>Ecdysozoa</taxon>
        <taxon>Arthropoda</taxon>
        <taxon>Chelicerata</taxon>
        <taxon>Arachnida</taxon>
        <taxon>Pseudoscorpiones</taxon>
        <taxon>Cheliferoidea</taxon>
        <taxon>Chernetidae</taxon>
        <taxon>Cordylochernes</taxon>
    </lineage>
</organism>
<proteinExistence type="inferred from homology"/>
<comment type="similarity">
    <text evidence="1">Belongs to the PHAF1 family.</text>
</comment>
<dbReference type="InterPro" id="IPR005373">
    <property type="entry name" value="PHAF1"/>
</dbReference>
<keyword evidence="3" id="KW-1185">Reference proteome</keyword>
<evidence type="ECO:0000313" key="2">
    <source>
        <dbReference type="EMBL" id="UYV60720.1"/>
    </source>
</evidence>
<dbReference type="Proteomes" id="UP001235939">
    <property type="component" value="Chromosome 01"/>
</dbReference>
<dbReference type="EMBL" id="CP092863">
    <property type="protein sequence ID" value="UYV60720.1"/>
    <property type="molecule type" value="Genomic_DNA"/>
</dbReference>
<dbReference type="InterPro" id="IPR039156">
    <property type="entry name" value="PHAF1/BROMI"/>
</dbReference>
<name>A0ABY6K0L1_9ARAC</name>
<protein>
    <submittedName>
        <fullName evidence="2">C16orf70</fullName>
    </submittedName>
</protein>
<sequence>MTPPTKCLYSTSEGCVSTSQWSHYHRSVHSAHHSVSDLSLSPCPQQQNAQGLGGLQFPNGASPIVSKMCIYSGNNIQETRPPPLPLSSFYNHCYLDKLDVIREKGRTRGVRLHLITEVLCLVLGPSKMVELKKQIITREIYFGDSAQRVLGLIGSPSKVFYKAEDKMKIHSPNAHKLVTAPSSDYFYNYFTLGMDILFDCRSHTVQKFILHTNFPGHFNFNMYYRCNFSINLRPQVERCLLLPPPSGALVDISSDQEQQVITAFTKWDSVQDRLIQPSERPVVLNRASSTNTTNPFGSTFSFGVEDIIF</sequence>